<dbReference type="PANTHER" id="PTHR10073:SF12">
    <property type="entry name" value="DNA MISMATCH REPAIR PROTEIN MLH1"/>
    <property type="match status" value="1"/>
</dbReference>
<evidence type="ECO:0000313" key="7">
    <source>
        <dbReference type="Proteomes" id="UP000180235"/>
    </source>
</evidence>
<dbReference type="Pfam" id="PF08676">
    <property type="entry name" value="MutL_C"/>
    <property type="match status" value="1"/>
</dbReference>
<dbReference type="InterPro" id="IPR002099">
    <property type="entry name" value="MutL/Mlh/PMS"/>
</dbReference>
<dbReference type="InterPro" id="IPR014721">
    <property type="entry name" value="Ribsml_uS5_D2-typ_fold_subgr"/>
</dbReference>
<dbReference type="GO" id="GO:0016887">
    <property type="term" value="F:ATP hydrolysis activity"/>
    <property type="evidence" value="ECO:0007669"/>
    <property type="project" value="InterPro"/>
</dbReference>
<evidence type="ECO:0000256" key="3">
    <source>
        <dbReference type="ARBA" id="ARBA00023204"/>
    </source>
</evidence>
<keyword evidence="3" id="KW-0234">DNA repair</keyword>
<name>A0A1J0ACH4_9CYAN</name>
<dbReference type="CDD" id="cd00782">
    <property type="entry name" value="MutL_Trans"/>
    <property type="match status" value="1"/>
</dbReference>
<evidence type="ECO:0000259" key="5">
    <source>
        <dbReference type="SMART" id="SM01340"/>
    </source>
</evidence>
<dbReference type="Gene3D" id="3.30.1540.20">
    <property type="entry name" value="MutL, C-terminal domain, dimerisation subdomain"/>
    <property type="match status" value="1"/>
</dbReference>
<dbReference type="GO" id="GO:0005524">
    <property type="term" value="F:ATP binding"/>
    <property type="evidence" value="ECO:0007669"/>
    <property type="project" value="InterPro"/>
</dbReference>
<dbReference type="InterPro" id="IPR038973">
    <property type="entry name" value="MutL/Mlh/Pms-like"/>
</dbReference>
<evidence type="ECO:0000259" key="4">
    <source>
        <dbReference type="SMART" id="SM00853"/>
    </source>
</evidence>
<dbReference type="InterPro" id="IPR014790">
    <property type="entry name" value="MutL_C"/>
</dbReference>
<comment type="similarity">
    <text evidence="1">Belongs to the DNA mismatch repair MutL/HexB family.</text>
</comment>
<protein>
    <submittedName>
        <fullName evidence="6">DNA mismatch repair protein MutL</fullName>
    </submittedName>
</protein>
<dbReference type="EMBL" id="CP017675">
    <property type="protein sequence ID" value="APB33638.1"/>
    <property type="molecule type" value="Genomic_DNA"/>
</dbReference>
<dbReference type="GO" id="GO:0006298">
    <property type="term" value="P:mismatch repair"/>
    <property type="evidence" value="ECO:0007669"/>
    <property type="project" value="InterPro"/>
</dbReference>
<keyword evidence="2" id="KW-0227">DNA damage</keyword>
<dbReference type="SMART" id="SM00853">
    <property type="entry name" value="MutL_C"/>
    <property type="match status" value="1"/>
</dbReference>
<dbReference type="NCBIfam" id="NF000951">
    <property type="entry name" value="PRK00095.2-1"/>
    <property type="match status" value="1"/>
</dbReference>
<feature type="domain" description="DNA mismatch repair protein S5" evidence="5">
    <location>
        <begin position="204"/>
        <end position="319"/>
    </location>
</feature>
<dbReference type="GO" id="GO:0032300">
    <property type="term" value="C:mismatch repair complex"/>
    <property type="evidence" value="ECO:0007669"/>
    <property type="project" value="InterPro"/>
</dbReference>
<dbReference type="SUPFAM" id="SSF54211">
    <property type="entry name" value="Ribosomal protein S5 domain 2-like"/>
    <property type="match status" value="1"/>
</dbReference>
<dbReference type="Pfam" id="PF13589">
    <property type="entry name" value="HATPase_c_3"/>
    <property type="match status" value="1"/>
</dbReference>
<dbReference type="OrthoDB" id="9763467at2"/>
<proteinExistence type="inferred from homology"/>
<dbReference type="InterPro" id="IPR037198">
    <property type="entry name" value="MutL_C_sf"/>
</dbReference>
<dbReference type="PANTHER" id="PTHR10073">
    <property type="entry name" value="DNA MISMATCH REPAIR PROTEIN MLH, PMS, MUTL"/>
    <property type="match status" value="1"/>
</dbReference>
<evidence type="ECO:0000256" key="1">
    <source>
        <dbReference type="ARBA" id="ARBA00006082"/>
    </source>
</evidence>
<dbReference type="InterPro" id="IPR042121">
    <property type="entry name" value="MutL_C_regsub"/>
</dbReference>
<dbReference type="SMART" id="SM01340">
    <property type="entry name" value="DNA_mis_repair"/>
    <property type="match status" value="1"/>
</dbReference>
<evidence type="ECO:0000256" key="2">
    <source>
        <dbReference type="ARBA" id="ARBA00022763"/>
    </source>
</evidence>
<gene>
    <name evidence="6" type="primary">mutL</name>
    <name evidence="6" type="ORF">GlitD10_1317</name>
</gene>
<dbReference type="GO" id="GO:0030983">
    <property type="term" value="F:mismatched DNA binding"/>
    <property type="evidence" value="ECO:0007669"/>
    <property type="project" value="InterPro"/>
</dbReference>
<reference evidence="6 7" key="1">
    <citation type="submission" date="2016-10" db="EMBL/GenBank/DDBJ databases">
        <title>Description of Gloeomargarita lithophora gen. nov., sp. nov., a thylakoid-bearing basal-branching cyanobacterium with intracellular carbonates, and proposal for Gloeomargaritales ord. nov.</title>
        <authorList>
            <person name="Moreira D."/>
            <person name="Tavera R."/>
            <person name="Benzerara K."/>
            <person name="Skouri-Panet F."/>
            <person name="Couradeau E."/>
            <person name="Gerard E."/>
            <person name="Loussert C."/>
            <person name="Novelo E."/>
            <person name="Zivanovic Y."/>
            <person name="Lopez-Garcia P."/>
        </authorList>
    </citation>
    <scope>NUCLEOTIDE SEQUENCE [LARGE SCALE GENOMIC DNA]</scope>
    <source>
        <strain evidence="6 7">D10</strain>
    </source>
</reference>
<dbReference type="RefSeq" id="WP_071454195.1">
    <property type="nucleotide sequence ID" value="NZ_CP017675.1"/>
</dbReference>
<dbReference type="SUPFAM" id="SSF118116">
    <property type="entry name" value="DNA mismatch repair protein MutL"/>
    <property type="match status" value="1"/>
</dbReference>
<accession>A0A1J0ACH4</accession>
<dbReference type="Proteomes" id="UP000180235">
    <property type="component" value="Chromosome"/>
</dbReference>
<dbReference type="InterPro" id="IPR042120">
    <property type="entry name" value="MutL_C_dimsub"/>
</dbReference>
<dbReference type="Gene3D" id="3.30.565.10">
    <property type="entry name" value="Histidine kinase-like ATPase, C-terminal domain"/>
    <property type="match status" value="1"/>
</dbReference>
<organism evidence="6 7">
    <name type="scientific">Gloeomargarita lithophora Alchichica-D10</name>
    <dbReference type="NCBI Taxonomy" id="1188229"/>
    <lineage>
        <taxon>Bacteria</taxon>
        <taxon>Bacillati</taxon>
        <taxon>Cyanobacteriota</taxon>
        <taxon>Cyanophyceae</taxon>
        <taxon>Gloeomargaritales</taxon>
        <taxon>Gloeomargaritaceae</taxon>
        <taxon>Gloeomargarita</taxon>
    </lineage>
</organism>
<dbReference type="KEGG" id="glt:GlitD10_1317"/>
<dbReference type="STRING" id="1188229.GlitD10_1317"/>
<feature type="domain" description="MutL C-terminal dimerisation" evidence="4">
    <location>
        <begin position="352"/>
        <end position="475"/>
    </location>
</feature>
<keyword evidence="7" id="KW-1185">Reference proteome</keyword>
<sequence>MTLHRLAPELIERMAAGEVIDSLGAVVRELAENALDAQATHLHLRVQPDAVRLADNGWGMTPEMLTLAATAHTTSKIQHPADFHRIQTLGFRGQALYSVAQLADLTIASRCASAPQGWQVQYDSQGQVRQEKMTPLAPGTVVTVNRLFADWPQRQQGLPSWPQQLRQIQLWIQQMALCHPQVTWQVEFPGKTWHLWPGTVTDRLTQVMPQVADTQLQTGVQEDLTLVFGLPDQHHRPRPDRIWLAVNGRCVELPEISTAILQHFQRLLPRNRFPLLFAHFQIPPAQVDWHRHPAKTQLYLKDLEHWQGQLLHLCDQGLGVTVPSKTDYPRVQKFMQVAETSAPYHTRPTLKALAQIHRTYILAEHPAGLWLVEQHIAHERVLYEQLQSQWQLVSLESPVIITPLSPEQVERLTQYGLAPEPFGPQQWAVRHIPQVLAEQPAAWAAALLELSQFTDREQATVDLACRSAIRNGTALTLTQMQTLLEQWQATRAPRTCPHGRPICLTLGETQLARFFRRHWVIGKSHGI</sequence>
<dbReference type="GO" id="GO:0140664">
    <property type="term" value="F:ATP-dependent DNA damage sensor activity"/>
    <property type="evidence" value="ECO:0007669"/>
    <property type="project" value="InterPro"/>
</dbReference>
<dbReference type="InterPro" id="IPR013507">
    <property type="entry name" value="DNA_mismatch_S5_2-like"/>
</dbReference>
<dbReference type="NCBIfam" id="TIGR00585">
    <property type="entry name" value="mutl"/>
    <property type="match status" value="1"/>
</dbReference>
<dbReference type="Pfam" id="PF01119">
    <property type="entry name" value="DNA_mis_repair"/>
    <property type="match status" value="1"/>
</dbReference>
<dbReference type="InterPro" id="IPR020568">
    <property type="entry name" value="Ribosomal_Su5_D2-typ_SF"/>
</dbReference>
<dbReference type="AlphaFoldDB" id="A0A1J0ACH4"/>
<evidence type="ECO:0000313" key="6">
    <source>
        <dbReference type="EMBL" id="APB33638.1"/>
    </source>
</evidence>
<dbReference type="CDD" id="cd16926">
    <property type="entry name" value="HATPase_MutL-MLH-PMS-like"/>
    <property type="match status" value="1"/>
</dbReference>
<dbReference type="Gene3D" id="3.30.1370.100">
    <property type="entry name" value="MutL, C-terminal domain, regulatory subdomain"/>
    <property type="match status" value="1"/>
</dbReference>
<dbReference type="SUPFAM" id="SSF55874">
    <property type="entry name" value="ATPase domain of HSP90 chaperone/DNA topoisomerase II/histidine kinase"/>
    <property type="match status" value="1"/>
</dbReference>
<dbReference type="Gene3D" id="3.30.230.10">
    <property type="match status" value="1"/>
</dbReference>
<dbReference type="InterPro" id="IPR036890">
    <property type="entry name" value="HATPase_C_sf"/>
</dbReference>